<dbReference type="SUPFAM" id="SSF52540">
    <property type="entry name" value="P-loop containing nucleoside triphosphate hydrolases"/>
    <property type="match status" value="1"/>
</dbReference>
<protein>
    <submittedName>
        <fullName evidence="3">ATP-binding cassette domain-containing protein</fullName>
    </submittedName>
</protein>
<feature type="non-terminal residue" evidence="3">
    <location>
        <position position="116"/>
    </location>
</feature>
<sequence>NINHLKIYQNDRIGLVGKNGNGKTTLLHILYKKIVPEEGIVKQFSHCELIPQLKLIESTKSGGEVTRNYIRQALDKNPELLLADEPTTNLDNNYIEKLEQDLKNWHGAFIIVSHDR</sequence>
<dbReference type="RefSeq" id="WP_271988004.1">
    <property type="nucleotide sequence ID" value="NZ_JAQMFS010000104.1"/>
</dbReference>
<dbReference type="GO" id="GO:0005524">
    <property type="term" value="F:ATP binding"/>
    <property type="evidence" value="ECO:0007669"/>
    <property type="project" value="UniProtKB-KW"/>
</dbReference>
<dbReference type="EMBL" id="JAQMFS010000104">
    <property type="protein sequence ID" value="MDB6186770.1"/>
    <property type="molecule type" value="Genomic_DNA"/>
</dbReference>
<dbReference type="PANTHER" id="PTHR19211:SF100">
    <property type="entry name" value="RIBOSOME PROTECTION PROTEIN VMLR"/>
    <property type="match status" value="1"/>
</dbReference>
<dbReference type="PANTHER" id="PTHR19211">
    <property type="entry name" value="ATP-BINDING TRANSPORT PROTEIN-RELATED"/>
    <property type="match status" value="1"/>
</dbReference>
<dbReference type="AlphaFoldDB" id="A0AAW6B7L9"/>
<gene>
    <name evidence="3" type="ORF">PNO30_08345</name>
</gene>
<accession>A0AAW6B7L9</accession>
<dbReference type="InterPro" id="IPR003439">
    <property type="entry name" value="ABC_transporter-like_ATP-bd"/>
</dbReference>
<dbReference type="InterPro" id="IPR050611">
    <property type="entry name" value="ABCF"/>
</dbReference>
<dbReference type="Proteomes" id="UP001212217">
    <property type="component" value="Unassembled WGS sequence"/>
</dbReference>
<keyword evidence="3" id="KW-0067">ATP-binding</keyword>
<evidence type="ECO:0000313" key="3">
    <source>
        <dbReference type="EMBL" id="MDB6186770.1"/>
    </source>
</evidence>
<name>A0AAW6B7L9_9BACL</name>
<evidence type="ECO:0000259" key="2">
    <source>
        <dbReference type="Pfam" id="PF00005"/>
    </source>
</evidence>
<dbReference type="GO" id="GO:0016887">
    <property type="term" value="F:ATP hydrolysis activity"/>
    <property type="evidence" value="ECO:0007669"/>
    <property type="project" value="InterPro"/>
</dbReference>
<feature type="domain" description="ABC transporter" evidence="2">
    <location>
        <begin position="4"/>
        <end position="42"/>
    </location>
</feature>
<organism evidence="3 4">
    <name type="scientific">Gemella haemolysans</name>
    <dbReference type="NCBI Taxonomy" id="1379"/>
    <lineage>
        <taxon>Bacteria</taxon>
        <taxon>Bacillati</taxon>
        <taxon>Bacillota</taxon>
        <taxon>Bacilli</taxon>
        <taxon>Bacillales</taxon>
        <taxon>Gemellaceae</taxon>
        <taxon>Gemella</taxon>
    </lineage>
</organism>
<reference evidence="3" key="1">
    <citation type="submission" date="2023-08" db="EMBL/GenBank/DDBJ databases">
        <title>Dental plaque isolates bound by oral lectin ZG16B.</title>
        <authorList>
            <person name="Ghosh S."/>
        </authorList>
    </citation>
    <scope>NUCLEOTIDE SEQUENCE</scope>
    <source>
        <strain evidence="3">DP3_5B</strain>
    </source>
</reference>
<evidence type="ECO:0000256" key="1">
    <source>
        <dbReference type="ARBA" id="ARBA00022737"/>
    </source>
</evidence>
<comment type="caution">
    <text evidence="3">The sequence shown here is derived from an EMBL/GenBank/DDBJ whole genome shotgun (WGS) entry which is preliminary data.</text>
</comment>
<dbReference type="InterPro" id="IPR027417">
    <property type="entry name" value="P-loop_NTPase"/>
</dbReference>
<dbReference type="Gene3D" id="3.40.50.300">
    <property type="entry name" value="P-loop containing nucleotide triphosphate hydrolases"/>
    <property type="match status" value="2"/>
</dbReference>
<keyword evidence="1" id="KW-0677">Repeat</keyword>
<dbReference type="Pfam" id="PF00005">
    <property type="entry name" value="ABC_tran"/>
    <property type="match status" value="1"/>
</dbReference>
<evidence type="ECO:0000313" key="4">
    <source>
        <dbReference type="Proteomes" id="UP001212217"/>
    </source>
</evidence>
<feature type="non-terminal residue" evidence="3">
    <location>
        <position position="1"/>
    </location>
</feature>
<proteinExistence type="predicted"/>
<keyword evidence="3" id="KW-0547">Nucleotide-binding</keyword>